<protein>
    <submittedName>
        <fullName evidence="1">Uncharacterized protein</fullName>
    </submittedName>
</protein>
<comment type="caution">
    <text evidence="1">The sequence shown here is derived from an EMBL/GenBank/DDBJ whole genome shotgun (WGS) entry which is preliminary data.</text>
</comment>
<dbReference type="Proteomes" id="UP000012099">
    <property type="component" value="Unassembled WGS sequence"/>
</dbReference>
<organism evidence="1 2">
    <name type="scientific">Leptospira noguchii str. 2007001578</name>
    <dbReference type="NCBI Taxonomy" id="1049974"/>
    <lineage>
        <taxon>Bacteria</taxon>
        <taxon>Pseudomonadati</taxon>
        <taxon>Spirochaetota</taxon>
        <taxon>Spirochaetia</taxon>
        <taxon>Leptospirales</taxon>
        <taxon>Leptospiraceae</taxon>
        <taxon>Leptospira</taxon>
    </lineage>
</organism>
<evidence type="ECO:0000313" key="1">
    <source>
        <dbReference type="EMBL" id="EMN02773.1"/>
    </source>
</evidence>
<gene>
    <name evidence="1" type="ORF">LEP1GSC035_2147</name>
</gene>
<evidence type="ECO:0000313" key="2">
    <source>
        <dbReference type="Proteomes" id="UP000012099"/>
    </source>
</evidence>
<proteinExistence type="predicted"/>
<dbReference type="EMBL" id="AHMH02000005">
    <property type="protein sequence ID" value="EMN02773.1"/>
    <property type="molecule type" value="Genomic_DNA"/>
</dbReference>
<reference evidence="1 2" key="1">
    <citation type="submission" date="2013-01" db="EMBL/GenBank/DDBJ databases">
        <authorList>
            <person name="Harkins D.M."/>
            <person name="Durkin A.S."/>
            <person name="Brinkac L.M."/>
            <person name="Haft D.H."/>
            <person name="Selengut J.D."/>
            <person name="Sanka R."/>
            <person name="DePew J."/>
            <person name="Purushe J."/>
            <person name="Whelen A.C."/>
            <person name="Vinetz J.M."/>
            <person name="Sutton G.G."/>
            <person name="Nierman W.C."/>
            <person name="Fouts D.E."/>
        </authorList>
    </citation>
    <scope>NUCLEOTIDE SEQUENCE [LARGE SCALE GENOMIC DNA]</scope>
    <source>
        <strain evidence="1 2">2007001578</strain>
    </source>
</reference>
<accession>A0ABN0J6V8</accession>
<sequence length="57" mass="6742">MRAIRPNFLTSNSRYLGNSKNEFLIQNPTQSKIHRKLIEVKTFQFHTNVGTCRNYNN</sequence>
<name>A0ABN0J6V8_9LEPT</name>
<keyword evidence="2" id="KW-1185">Reference proteome</keyword>